<sequence>MRENMRSTRFGVASEQQHADDQMDVDENHLNNQAVTSEPSLNEVAGRRIRDDAMNNARNAMAANTMTGNRFPTPASAVPTRMLPRSSEKTAGLEYLLKQADEEPATPFPAVNPISRRDDPDGSPLPASFRASRSGGPRLQLDEHTATPTQYATAHGKKSSPAVVEGSTTPTDGQPQTPTLPKRGIAAFNAIKKAGGERSAELVRRTNGRFTAEQLKWLEDGYRQCTDINKLTQMFNDRHLDDRSIHEINDTLYIIVEFTRGVNKAGPTDA</sequence>
<feature type="compositionally biased region" description="Low complexity" evidence="1">
    <location>
        <begin position="168"/>
        <end position="181"/>
    </location>
</feature>
<feature type="region of interest" description="Disordered" evidence="1">
    <location>
        <begin position="66"/>
        <end position="86"/>
    </location>
</feature>
<evidence type="ECO:0000256" key="1">
    <source>
        <dbReference type="SAM" id="MobiDB-lite"/>
    </source>
</evidence>
<accession>A0A3N4KD77</accession>
<name>A0A3N4KD77_9PEZI</name>
<dbReference type="InParanoid" id="A0A3N4KD77"/>
<protein>
    <submittedName>
        <fullName evidence="2">Uncharacterized protein</fullName>
    </submittedName>
</protein>
<dbReference type="Proteomes" id="UP000277580">
    <property type="component" value="Unassembled WGS sequence"/>
</dbReference>
<evidence type="ECO:0000313" key="3">
    <source>
        <dbReference type="Proteomes" id="UP000277580"/>
    </source>
</evidence>
<evidence type="ECO:0000313" key="2">
    <source>
        <dbReference type="EMBL" id="RPB07299.1"/>
    </source>
</evidence>
<gene>
    <name evidence="2" type="ORF">P167DRAFT_549842</name>
</gene>
<proteinExistence type="predicted"/>
<keyword evidence="3" id="KW-1185">Reference proteome</keyword>
<dbReference type="EMBL" id="ML119187">
    <property type="protein sequence ID" value="RPB07299.1"/>
    <property type="molecule type" value="Genomic_DNA"/>
</dbReference>
<feature type="region of interest" description="Disordered" evidence="1">
    <location>
        <begin position="99"/>
        <end position="181"/>
    </location>
</feature>
<feature type="region of interest" description="Disordered" evidence="1">
    <location>
        <begin position="1"/>
        <end position="21"/>
    </location>
</feature>
<organism evidence="2 3">
    <name type="scientific">Morchella conica CCBAS932</name>
    <dbReference type="NCBI Taxonomy" id="1392247"/>
    <lineage>
        <taxon>Eukaryota</taxon>
        <taxon>Fungi</taxon>
        <taxon>Dikarya</taxon>
        <taxon>Ascomycota</taxon>
        <taxon>Pezizomycotina</taxon>
        <taxon>Pezizomycetes</taxon>
        <taxon>Pezizales</taxon>
        <taxon>Morchellaceae</taxon>
        <taxon>Morchella</taxon>
    </lineage>
</organism>
<reference evidence="2 3" key="1">
    <citation type="journal article" date="2018" name="Nat. Ecol. Evol.">
        <title>Pezizomycetes genomes reveal the molecular basis of ectomycorrhizal truffle lifestyle.</title>
        <authorList>
            <person name="Murat C."/>
            <person name="Payen T."/>
            <person name="Noel B."/>
            <person name="Kuo A."/>
            <person name="Morin E."/>
            <person name="Chen J."/>
            <person name="Kohler A."/>
            <person name="Krizsan K."/>
            <person name="Balestrini R."/>
            <person name="Da Silva C."/>
            <person name="Montanini B."/>
            <person name="Hainaut M."/>
            <person name="Levati E."/>
            <person name="Barry K.W."/>
            <person name="Belfiori B."/>
            <person name="Cichocki N."/>
            <person name="Clum A."/>
            <person name="Dockter R.B."/>
            <person name="Fauchery L."/>
            <person name="Guy J."/>
            <person name="Iotti M."/>
            <person name="Le Tacon F."/>
            <person name="Lindquist E.A."/>
            <person name="Lipzen A."/>
            <person name="Malagnac F."/>
            <person name="Mello A."/>
            <person name="Molinier V."/>
            <person name="Miyauchi S."/>
            <person name="Poulain J."/>
            <person name="Riccioni C."/>
            <person name="Rubini A."/>
            <person name="Sitrit Y."/>
            <person name="Splivallo R."/>
            <person name="Traeger S."/>
            <person name="Wang M."/>
            <person name="Zifcakova L."/>
            <person name="Wipf D."/>
            <person name="Zambonelli A."/>
            <person name="Paolocci F."/>
            <person name="Nowrousian M."/>
            <person name="Ottonello S."/>
            <person name="Baldrian P."/>
            <person name="Spatafora J.W."/>
            <person name="Henrissat B."/>
            <person name="Nagy L.G."/>
            <person name="Aury J.M."/>
            <person name="Wincker P."/>
            <person name="Grigoriev I.V."/>
            <person name="Bonfante P."/>
            <person name="Martin F.M."/>
        </authorList>
    </citation>
    <scope>NUCLEOTIDE SEQUENCE [LARGE SCALE GENOMIC DNA]</scope>
    <source>
        <strain evidence="2 3">CCBAS932</strain>
    </source>
</reference>
<dbReference type="OrthoDB" id="5393200at2759"/>
<dbReference type="AlphaFoldDB" id="A0A3N4KD77"/>